<evidence type="ECO:0000256" key="4">
    <source>
        <dbReference type="ARBA" id="ARBA00022825"/>
    </source>
</evidence>
<dbReference type="InterPro" id="IPR022700">
    <property type="entry name" value="CLIP"/>
</dbReference>
<reference evidence="9" key="1">
    <citation type="submission" date="2025-08" db="UniProtKB">
        <authorList>
            <consortium name="RefSeq"/>
        </authorList>
    </citation>
    <scope>IDENTIFICATION</scope>
    <source>
        <tissue evidence="9">Total insect</tissue>
    </source>
</reference>
<name>A0A6P8Z685_THRPL</name>
<dbReference type="Pfam" id="PF12032">
    <property type="entry name" value="CLIP"/>
    <property type="match status" value="1"/>
</dbReference>
<dbReference type="GeneID" id="117647828"/>
<accession>A0A6P8Z685</accession>
<evidence type="ECO:0000256" key="1">
    <source>
        <dbReference type="ARBA" id="ARBA00022670"/>
    </source>
</evidence>
<feature type="signal peptide" evidence="6">
    <location>
        <begin position="1"/>
        <end position="21"/>
    </location>
</feature>
<evidence type="ECO:0000313" key="8">
    <source>
        <dbReference type="Proteomes" id="UP000515158"/>
    </source>
</evidence>
<keyword evidence="4" id="KW-0720">Serine protease</keyword>
<evidence type="ECO:0000256" key="3">
    <source>
        <dbReference type="ARBA" id="ARBA00022801"/>
    </source>
</evidence>
<keyword evidence="1" id="KW-0645">Protease</keyword>
<dbReference type="GO" id="GO:0006508">
    <property type="term" value="P:proteolysis"/>
    <property type="evidence" value="ECO:0007669"/>
    <property type="project" value="UniProtKB-KW"/>
</dbReference>
<organism evidence="9">
    <name type="scientific">Thrips palmi</name>
    <name type="common">Melon thrips</name>
    <dbReference type="NCBI Taxonomy" id="161013"/>
    <lineage>
        <taxon>Eukaryota</taxon>
        <taxon>Metazoa</taxon>
        <taxon>Ecdysozoa</taxon>
        <taxon>Arthropoda</taxon>
        <taxon>Hexapoda</taxon>
        <taxon>Insecta</taxon>
        <taxon>Pterygota</taxon>
        <taxon>Neoptera</taxon>
        <taxon>Paraneoptera</taxon>
        <taxon>Thysanoptera</taxon>
        <taxon>Terebrantia</taxon>
        <taxon>Thripoidea</taxon>
        <taxon>Thripidae</taxon>
        <taxon>Thrips</taxon>
    </lineage>
</organism>
<dbReference type="Gene3D" id="3.30.1640.30">
    <property type="match status" value="1"/>
</dbReference>
<sequence length="133" mass="14393">MAVLTWQRGVLAVAILAASSAVSMGVASRGSPCTSPGNRPGSCIPMLGCDPLTALFKTKPSPDDIIDEYMNTTETQCEWEDDRVRLVCCPNGPKYEHRNMRLLPTDMCGTYDPGRAVHPWLALLADCNGNTAH</sequence>
<dbReference type="AlphaFoldDB" id="A0A6P8Z685"/>
<protein>
    <submittedName>
        <fullName evidence="9">Uncharacterized protein LOC117647828</fullName>
    </submittedName>
</protein>
<evidence type="ECO:0000256" key="5">
    <source>
        <dbReference type="ARBA" id="ARBA00023157"/>
    </source>
</evidence>
<evidence type="ECO:0000256" key="6">
    <source>
        <dbReference type="SAM" id="SignalP"/>
    </source>
</evidence>
<keyword evidence="8" id="KW-1185">Reference proteome</keyword>
<evidence type="ECO:0000259" key="7">
    <source>
        <dbReference type="PROSITE" id="PS51888"/>
    </source>
</evidence>
<proteinExistence type="predicted"/>
<evidence type="ECO:0000313" key="9">
    <source>
        <dbReference type="RefSeq" id="XP_034245690.1"/>
    </source>
</evidence>
<feature type="domain" description="Clip" evidence="7">
    <location>
        <begin position="32"/>
        <end position="89"/>
    </location>
</feature>
<gene>
    <name evidence="9" type="primary">LOC117647828</name>
</gene>
<dbReference type="KEGG" id="tpal:117647828"/>
<dbReference type="RefSeq" id="XP_034245690.1">
    <property type="nucleotide sequence ID" value="XM_034389799.1"/>
</dbReference>
<dbReference type="InParanoid" id="A0A6P8Z685"/>
<keyword evidence="2 6" id="KW-0732">Signal</keyword>
<evidence type="ECO:0000256" key="2">
    <source>
        <dbReference type="ARBA" id="ARBA00022729"/>
    </source>
</evidence>
<keyword evidence="5" id="KW-1015">Disulfide bond</keyword>
<dbReference type="Proteomes" id="UP000515158">
    <property type="component" value="Unplaced"/>
</dbReference>
<dbReference type="PROSITE" id="PS51888">
    <property type="entry name" value="CLIP"/>
    <property type="match status" value="1"/>
</dbReference>
<dbReference type="GO" id="GO:0008236">
    <property type="term" value="F:serine-type peptidase activity"/>
    <property type="evidence" value="ECO:0007669"/>
    <property type="project" value="UniProtKB-KW"/>
</dbReference>
<dbReference type="InterPro" id="IPR038565">
    <property type="entry name" value="CLIP_sf"/>
</dbReference>
<feature type="chain" id="PRO_5034735143" evidence="6">
    <location>
        <begin position="22"/>
        <end position="133"/>
    </location>
</feature>
<keyword evidence="3" id="KW-0378">Hydrolase</keyword>
<dbReference type="SMART" id="SM00680">
    <property type="entry name" value="CLIP"/>
    <property type="match status" value="1"/>
</dbReference>